<dbReference type="EMBL" id="VLLN01000001">
    <property type="protein sequence ID" value="TWJ33483.1"/>
    <property type="molecule type" value="Genomic_DNA"/>
</dbReference>
<reference evidence="2 3" key="1">
    <citation type="submission" date="2019-07" db="EMBL/GenBank/DDBJ databases">
        <title>Genomic Encyclopedia of Archaeal and Bacterial Type Strains, Phase II (KMG-II): from individual species to whole genera.</title>
        <authorList>
            <person name="Goeker M."/>
        </authorList>
    </citation>
    <scope>NUCLEOTIDE SEQUENCE [LARGE SCALE GENOMIC DNA]</scope>
    <source>
        <strain evidence="2 3">ATCC BAA-1139</strain>
    </source>
</reference>
<dbReference type="Pfam" id="PF13192">
    <property type="entry name" value="Thioredoxin_3"/>
    <property type="match status" value="1"/>
</dbReference>
<dbReference type="Gene3D" id="3.40.30.10">
    <property type="entry name" value="Glutaredoxin"/>
    <property type="match status" value="1"/>
</dbReference>
<accession>A0A562WSS5</accession>
<dbReference type="InterPro" id="IPR036249">
    <property type="entry name" value="Thioredoxin-like_sf"/>
</dbReference>
<evidence type="ECO:0000313" key="3">
    <source>
        <dbReference type="Proteomes" id="UP000319449"/>
    </source>
</evidence>
<organism evidence="2 3">
    <name type="scientific">Geobacter argillaceus</name>
    <dbReference type="NCBI Taxonomy" id="345631"/>
    <lineage>
        <taxon>Bacteria</taxon>
        <taxon>Pseudomonadati</taxon>
        <taxon>Thermodesulfobacteriota</taxon>
        <taxon>Desulfuromonadia</taxon>
        <taxon>Geobacterales</taxon>
        <taxon>Geobacteraceae</taxon>
        <taxon>Geobacter</taxon>
    </lineage>
</organism>
<sequence>MNAKRKIDVFSAGCPACDETVNLVKRTACPSCEVTILDMKDPEVAKRAKSLGVRSVPAVTIDGRLAACCAKGGPDEATLRAAGLGQPLP</sequence>
<name>A0A562WSS5_9BACT</name>
<comment type="caution">
    <text evidence="2">The sequence shown here is derived from an EMBL/GenBank/DDBJ whole genome shotgun (WGS) entry which is preliminary data.</text>
</comment>
<gene>
    <name evidence="2" type="ORF">JN12_00157</name>
</gene>
<dbReference type="RefSeq" id="WP_145017094.1">
    <property type="nucleotide sequence ID" value="NZ_VLLN01000001.1"/>
</dbReference>
<keyword evidence="3" id="KW-1185">Reference proteome</keyword>
<evidence type="ECO:0000259" key="1">
    <source>
        <dbReference type="Pfam" id="PF13192"/>
    </source>
</evidence>
<dbReference type="OrthoDB" id="5402270at2"/>
<dbReference type="InterPro" id="IPR012336">
    <property type="entry name" value="Thioredoxin-like_fold"/>
</dbReference>
<evidence type="ECO:0000313" key="2">
    <source>
        <dbReference type="EMBL" id="TWJ33483.1"/>
    </source>
</evidence>
<feature type="domain" description="Thioredoxin-like fold" evidence="1">
    <location>
        <begin position="6"/>
        <end position="66"/>
    </location>
</feature>
<dbReference type="Proteomes" id="UP000319449">
    <property type="component" value="Unassembled WGS sequence"/>
</dbReference>
<protein>
    <submittedName>
        <fullName evidence="2">Glutaredoxin</fullName>
    </submittedName>
</protein>
<proteinExistence type="predicted"/>
<dbReference type="SUPFAM" id="SSF52833">
    <property type="entry name" value="Thioredoxin-like"/>
    <property type="match status" value="1"/>
</dbReference>
<dbReference type="AlphaFoldDB" id="A0A562WSS5"/>